<keyword evidence="9" id="KW-0175">Coiled coil</keyword>
<comment type="subcellular location">
    <subcellularLocation>
        <location evidence="7">Cell membrane</location>
        <topology evidence="7">Single-pass type II membrane protein</topology>
    </subcellularLocation>
    <text evidence="7">Localizes to the division septum where it forms a ring structure.</text>
</comment>
<evidence type="ECO:0000256" key="3">
    <source>
        <dbReference type="ARBA" id="ARBA00022692"/>
    </source>
</evidence>
<dbReference type="NCBIfam" id="TIGR02209">
    <property type="entry name" value="ftsL_broad"/>
    <property type="match status" value="1"/>
</dbReference>
<dbReference type="InterPro" id="IPR011922">
    <property type="entry name" value="Cell_div_FtsL"/>
</dbReference>
<evidence type="ECO:0000256" key="6">
    <source>
        <dbReference type="ARBA" id="ARBA00023306"/>
    </source>
</evidence>
<dbReference type="EMBL" id="BDGJ01000059">
    <property type="protein sequence ID" value="GAW92151.1"/>
    <property type="molecule type" value="Genomic_DNA"/>
</dbReference>
<dbReference type="GO" id="GO:0032153">
    <property type="term" value="C:cell division site"/>
    <property type="evidence" value="ECO:0007669"/>
    <property type="project" value="UniProtKB-UniRule"/>
</dbReference>
<evidence type="ECO:0000256" key="8">
    <source>
        <dbReference type="NCBIfam" id="TIGR02209"/>
    </source>
</evidence>
<keyword evidence="11" id="KW-1185">Reference proteome</keyword>
<keyword evidence="6 7" id="KW-0131">Cell cycle</keyword>
<dbReference type="Pfam" id="PF04977">
    <property type="entry name" value="DivIC"/>
    <property type="match status" value="1"/>
</dbReference>
<keyword evidence="1 7" id="KW-1003">Cell membrane</keyword>
<dbReference type="AlphaFoldDB" id="A0A1Z5HS47"/>
<evidence type="ECO:0000256" key="5">
    <source>
        <dbReference type="ARBA" id="ARBA00023136"/>
    </source>
</evidence>
<gene>
    <name evidence="7" type="primary">ftsL</name>
    <name evidence="10" type="ORF">KKC1_13100</name>
</gene>
<comment type="function">
    <text evidence="7">Essential cell division protein.</text>
</comment>
<evidence type="ECO:0000313" key="11">
    <source>
        <dbReference type="Proteomes" id="UP000197032"/>
    </source>
</evidence>
<comment type="similarity">
    <text evidence="7">Belongs to the FtsL family.</text>
</comment>
<dbReference type="GO" id="GO:0043093">
    <property type="term" value="P:FtsZ-dependent cytokinesis"/>
    <property type="evidence" value="ECO:0007669"/>
    <property type="project" value="UniProtKB-UniRule"/>
</dbReference>
<evidence type="ECO:0000256" key="4">
    <source>
        <dbReference type="ARBA" id="ARBA00022989"/>
    </source>
</evidence>
<feature type="coiled-coil region" evidence="9">
    <location>
        <begin position="41"/>
        <end position="71"/>
    </location>
</feature>
<keyword evidence="4 7" id="KW-1133">Transmembrane helix</keyword>
<organism evidence="10 11">
    <name type="scientific">Calderihabitans maritimus</name>
    <dbReference type="NCBI Taxonomy" id="1246530"/>
    <lineage>
        <taxon>Bacteria</taxon>
        <taxon>Bacillati</taxon>
        <taxon>Bacillota</taxon>
        <taxon>Clostridia</taxon>
        <taxon>Neomoorellales</taxon>
        <taxon>Calderihabitantaceae</taxon>
        <taxon>Calderihabitans</taxon>
    </lineage>
</organism>
<keyword evidence="5 7" id="KW-0472">Membrane</keyword>
<protein>
    <recommendedName>
        <fullName evidence="7 8">Cell division protein FtsL</fullName>
    </recommendedName>
</protein>
<dbReference type="InterPro" id="IPR007060">
    <property type="entry name" value="FtsL/DivIC"/>
</dbReference>
<evidence type="ECO:0000313" key="10">
    <source>
        <dbReference type="EMBL" id="GAW92151.1"/>
    </source>
</evidence>
<evidence type="ECO:0000256" key="1">
    <source>
        <dbReference type="ARBA" id="ARBA00022475"/>
    </source>
</evidence>
<keyword evidence="2 7" id="KW-0132">Cell division</keyword>
<dbReference type="GO" id="GO:0005886">
    <property type="term" value="C:plasma membrane"/>
    <property type="evidence" value="ECO:0007669"/>
    <property type="project" value="UniProtKB-SubCell"/>
</dbReference>
<dbReference type="Proteomes" id="UP000197032">
    <property type="component" value="Unassembled WGS sequence"/>
</dbReference>
<comment type="caution">
    <text evidence="10">The sequence shown here is derived from an EMBL/GenBank/DDBJ whole genome shotgun (WGS) entry which is preliminary data.</text>
</comment>
<reference evidence="11" key="1">
    <citation type="journal article" date="2017" name="Appl. Environ. Microbiol.">
        <title>Genomic analysis of Calderihabitans maritimus KKC1, a thermophilic hydrogenogenic carboxydotrophic bacterium isolated from marine sediment.</title>
        <authorList>
            <person name="Omae K."/>
            <person name="Yoneda Y."/>
            <person name="Fukuyama Y."/>
            <person name="Yoshida T."/>
            <person name="Sako Y."/>
        </authorList>
    </citation>
    <scope>NUCLEOTIDE SEQUENCE [LARGE SCALE GENOMIC DNA]</scope>
    <source>
        <strain evidence="11">KKC1</strain>
    </source>
</reference>
<sequence>MAVATSNYVRTAAIGLILVGFIIGLLLTYEYARLAATGYKITRVKQEIAALQSANEKLQLEIAKLKSLERIEIIATTKLGMEKPRDKVQLVFINELEPAVRMAHYHSEAEENMVGQKENHPFLAALVRLFSDWALGAKAVEASQR</sequence>
<evidence type="ECO:0000256" key="2">
    <source>
        <dbReference type="ARBA" id="ARBA00022618"/>
    </source>
</evidence>
<evidence type="ECO:0000256" key="7">
    <source>
        <dbReference type="HAMAP-Rule" id="MF_00910"/>
    </source>
</evidence>
<dbReference type="HAMAP" id="MF_00910">
    <property type="entry name" value="FtsL"/>
    <property type="match status" value="1"/>
</dbReference>
<name>A0A1Z5HS47_9FIRM</name>
<proteinExistence type="inferred from homology"/>
<keyword evidence="3 7" id="KW-0812">Transmembrane</keyword>
<evidence type="ECO:0000256" key="9">
    <source>
        <dbReference type="SAM" id="Coils"/>
    </source>
</evidence>
<feature type="transmembrane region" description="Helical" evidence="7">
    <location>
        <begin position="12"/>
        <end position="32"/>
    </location>
</feature>
<accession>A0A1Z5HS47</accession>